<sequence>MVSRVATANSRMTLVSRMLEVQARVQETQKQISTEKKSLDYKGIANDSYRLVSMENERTMFQRYQASNEIAQTNLAAMANSVESAEDTLREFRGLLSVFSQRDLSNFDGEDEAALEDLQQDAFETMQALEFFMDLKVDGKYLFSGGKSDTPPIELGFQTVDEFQEYFDGTDVTYPETRAAHLAEVSLSDTDTGNLTFAAGPPGTIAATNPGSLSDLPVGAVIEVTGSGSNNRSFTVTANNGTTLEVSPPPTAEGPVGGVSIDTRDTYYNGDELEMRHRVDTQRSITLGINAKDAAIEKAIRGLGIVAQGVPQLTNPTPPPATTVDTATLVQRIEQGLDLLNDALEHPIDSTEEKGDFQRLARQIGSNQVTLNNAIDEQKTYVSFLEVRIIDIENVDITEAATRLNDDLLSLDISMATLARISQLSLNNYL</sequence>
<dbReference type="PANTHER" id="PTHR42792">
    <property type="entry name" value="FLAGELLIN"/>
    <property type="match status" value="1"/>
</dbReference>
<dbReference type="AlphaFoldDB" id="A0A1G8FU64"/>
<dbReference type="EMBL" id="FNCV01000016">
    <property type="protein sequence ID" value="SDH85637.1"/>
    <property type="molecule type" value="Genomic_DNA"/>
</dbReference>
<reference evidence="2" key="1">
    <citation type="submission" date="2016-10" db="EMBL/GenBank/DDBJ databases">
        <authorList>
            <person name="Varghese N."/>
            <person name="Submissions S."/>
        </authorList>
    </citation>
    <scope>NUCLEOTIDE SEQUENCE [LARGE SCALE GENOMIC DNA]</scope>
    <source>
        <strain evidence="2">930I</strain>
    </source>
</reference>
<evidence type="ECO:0000313" key="1">
    <source>
        <dbReference type="EMBL" id="SDH85637.1"/>
    </source>
</evidence>
<keyword evidence="1" id="KW-0966">Cell projection</keyword>
<organism evidence="1 2">
    <name type="scientific">Roseospirillum parvum</name>
    <dbReference type="NCBI Taxonomy" id="83401"/>
    <lineage>
        <taxon>Bacteria</taxon>
        <taxon>Pseudomonadati</taxon>
        <taxon>Pseudomonadota</taxon>
        <taxon>Alphaproteobacteria</taxon>
        <taxon>Rhodospirillales</taxon>
        <taxon>Rhodospirillaceae</taxon>
        <taxon>Roseospirillum</taxon>
    </lineage>
</organism>
<keyword evidence="1" id="KW-0969">Cilium</keyword>
<keyword evidence="2" id="KW-1185">Reference proteome</keyword>
<keyword evidence="1" id="KW-0282">Flagellum</keyword>
<dbReference type="InterPro" id="IPR001492">
    <property type="entry name" value="Flagellin"/>
</dbReference>
<dbReference type="PANTHER" id="PTHR42792:SF1">
    <property type="entry name" value="FLAGELLAR HOOK-ASSOCIATED PROTEIN 3"/>
    <property type="match status" value="1"/>
</dbReference>
<dbReference type="GO" id="GO:0009288">
    <property type="term" value="C:bacterial-type flagellum"/>
    <property type="evidence" value="ECO:0007669"/>
    <property type="project" value="InterPro"/>
</dbReference>
<gene>
    <name evidence="1" type="ORF">SAMN05421742_11621</name>
</gene>
<name>A0A1G8FU64_9PROT</name>
<accession>A0A1G8FU64</accession>
<dbReference type="Proteomes" id="UP000217076">
    <property type="component" value="Unassembled WGS sequence"/>
</dbReference>
<dbReference type="SUPFAM" id="SSF64518">
    <property type="entry name" value="Phase 1 flagellin"/>
    <property type="match status" value="1"/>
</dbReference>
<protein>
    <submittedName>
        <fullName evidence="1">Flagellin FlgL</fullName>
    </submittedName>
</protein>
<dbReference type="GO" id="GO:0005198">
    <property type="term" value="F:structural molecule activity"/>
    <property type="evidence" value="ECO:0007669"/>
    <property type="project" value="InterPro"/>
</dbReference>
<evidence type="ECO:0000313" key="2">
    <source>
        <dbReference type="Proteomes" id="UP000217076"/>
    </source>
</evidence>
<dbReference type="STRING" id="83401.SAMN05421742_11621"/>
<dbReference type="Gene3D" id="1.20.1330.10">
    <property type="entry name" value="f41 fragment of flagellin, N-terminal domain"/>
    <property type="match status" value="1"/>
</dbReference>
<dbReference type="OrthoDB" id="9758307at2"/>
<proteinExistence type="predicted"/>
<dbReference type="RefSeq" id="WP_092621811.1">
    <property type="nucleotide sequence ID" value="NZ_FNCV01000016.1"/>
</dbReference>